<evidence type="ECO:0000256" key="1">
    <source>
        <dbReference type="SAM" id="Phobius"/>
    </source>
</evidence>
<feature type="transmembrane region" description="Helical" evidence="1">
    <location>
        <begin position="42"/>
        <end position="61"/>
    </location>
</feature>
<feature type="transmembrane region" description="Helical" evidence="1">
    <location>
        <begin position="249"/>
        <end position="266"/>
    </location>
</feature>
<dbReference type="InterPro" id="IPR043715">
    <property type="entry name" value="DUF5656"/>
</dbReference>
<reference evidence="2 3" key="1">
    <citation type="journal article" date="2015" name="Nature">
        <title>rRNA introns, odd ribosomes, and small enigmatic genomes across a large radiation of phyla.</title>
        <authorList>
            <person name="Brown C.T."/>
            <person name="Hug L.A."/>
            <person name="Thomas B.C."/>
            <person name="Sharon I."/>
            <person name="Castelle C.J."/>
            <person name="Singh A."/>
            <person name="Wilkins M.J."/>
            <person name="Williams K.H."/>
            <person name="Banfield J.F."/>
        </authorList>
    </citation>
    <scope>NUCLEOTIDE SEQUENCE [LARGE SCALE GENOMIC DNA]</scope>
</reference>
<feature type="transmembrane region" description="Helical" evidence="1">
    <location>
        <begin position="216"/>
        <end position="237"/>
    </location>
</feature>
<accession>A0A0G1DH28</accession>
<feature type="transmembrane region" description="Helical" evidence="1">
    <location>
        <begin position="135"/>
        <end position="152"/>
    </location>
</feature>
<dbReference type="Proteomes" id="UP000034090">
    <property type="component" value="Unassembled WGS sequence"/>
</dbReference>
<keyword evidence="1" id="KW-1133">Transmembrane helix</keyword>
<proteinExistence type="predicted"/>
<evidence type="ECO:0000313" key="2">
    <source>
        <dbReference type="EMBL" id="KKS97009.1"/>
    </source>
</evidence>
<organism evidence="2 3">
    <name type="scientific">Candidatus Woesebacteria bacterium GW2011_GWB1_43_14</name>
    <dbReference type="NCBI Taxonomy" id="1618578"/>
    <lineage>
        <taxon>Bacteria</taxon>
        <taxon>Candidatus Woeseibacteriota</taxon>
    </lineage>
</organism>
<evidence type="ECO:0000313" key="3">
    <source>
        <dbReference type="Proteomes" id="UP000034090"/>
    </source>
</evidence>
<feature type="transmembrane region" description="Helical" evidence="1">
    <location>
        <begin position="101"/>
        <end position="123"/>
    </location>
</feature>
<keyword evidence="1" id="KW-0472">Membrane</keyword>
<feature type="transmembrane region" description="Helical" evidence="1">
    <location>
        <begin position="20"/>
        <end position="36"/>
    </location>
</feature>
<dbReference type="EMBL" id="LCFQ01000013">
    <property type="protein sequence ID" value="KKS97009.1"/>
    <property type="molecule type" value="Genomic_DNA"/>
</dbReference>
<dbReference type="STRING" id="1618578.UV74_C0013G0131"/>
<keyword evidence="1" id="KW-0812">Transmembrane</keyword>
<gene>
    <name evidence="2" type="ORF">UV74_C0013G0131</name>
</gene>
<protein>
    <submittedName>
        <fullName evidence="2">Uncharacterized protein</fullName>
    </submittedName>
</protein>
<dbReference type="Pfam" id="PF18900">
    <property type="entry name" value="DUF5656"/>
    <property type="match status" value="1"/>
</dbReference>
<feature type="transmembrane region" description="Helical" evidence="1">
    <location>
        <begin position="190"/>
        <end position="210"/>
    </location>
</feature>
<feature type="transmembrane region" description="Helical" evidence="1">
    <location>
        <begin position="158"/>
        <end position="178"/>
    </location>
</feature>
<comment type="caution">
    <text evidence="2">The sequence shown here is derived from an EMBL/GenBank/DDBJ whole genome shotgun (WGS) entry which is preliminary data.</text>
</comment>
<sequence length="268" mass="29952">MKMFKKFTRALRLSKRRKFVITSLLLVLGFIGVTFLDGQNRFLGIGLLAFVTVILFFWSLAEGLGRNAILLVLVLPMFFTLGVGLFWFLLPASIFSLLPVLILYGAGIYALCLTTNIYTVSAIRTIALVRAAKSVGFVLVLFTSFLLFDAILSTRLNVFFSSLLSFAVAFPLFLHGLWATRLTVELEKSVLTYSLIFSYMVAAISLSLYFWPITVIVGSLFFTVVVYVLLGLGQAKLEGKLFRQTIREYLIVGILVFLALVISAHWRG</sequence>
<feature type="transmembrane region" description="Helical" evidence="1">
    <location>
        <begin position="68"/>
        <end position="89"/>
    </location>
</feature>
<dbReference type="AlphaFoldDB" id="A0A0G1DH28"/>
<name>A0A0G1DH28_9BACT</name>